<dbReference type="Proteomes" id="UP001501237">
    <property type="component" value="Unassembled WGS sequence"/>
</dbReference>
<accession>A0ABP6QLH5</accession>
<dbReference type="EMBL" id="BAAAUV010000040">
    <property type="protein sequence ID" value="GAA3240048.1"/>
    <property type="molecule type" value="Genomic_DNA"/>
</dbReference>
<protein>
    <recommendedName>
        <fullName evidence="2">Mycothiol-dependent maleylpyruvate isomerase metal-binding domain-containing protein</fullName>
    </recommendedName>
</protein>
<gene>
    <name evidence="3" type="ORF">GCM10010468_76520</name>
</gene>
<keyword evidence="4" id="KW-1185">Reference proteome</keyword>
<dbReference type="RefSeq" id="WP_344838787.1">
    <property type="nucleotide sequence ID" value="NZ_BAAAUV010000040.1"/>
</dbReference>
<dbReference type="NCBIfam" id="TIGR03083">
    <property type="entry name" value="maleylpyruvate isomerase family mycothiol-dependent enzyme"/>
    <property type="match status" value="1"/>
</dbReference>
<dbReference type="SUPFAM" id="SSF109854">
    <property type="entry name" value="DinB/YfiT-like putative metalloenzymes"/>
    <property type="match status" value="1"/>
</dbReference>
<feature type="region of interest" description="Disordered" evidence="1">
    <location>
        <begin position="102"/>
        <end position="123"/>
    </location>
</feature>
<sequence>MNPDRLIDDAFAEHTGTPPPALRGRIMAGARRRRPVAPSYALPYAVRIAVLDALLTELTPGEWATPVIYDWTVRDLVEHLGAVDEAVAELLAGPLAANGQAELDRRTAAAQSSTRSPDGTHRHWRDGAAALCGALAGRPQDLPTDLVLPLPLADLMTSRAFETWVHTTDIADAVGRSLPPPLPEHLHPLADLGVRLLPSALSVATGAAAPASAMITLDGPGGGTWTIALAPDAPLTPAFSLRLDVIDFCLLMGDRIPPSALPVTITGDTLLARTLLEAAPALSGP</sequence>
<dbReference type="Pfam" id="PF11716">
    <property type="entry name" value="MDMPI_N"/>
    <property type="match status" value="1"/>
</dbReference>
<dbReference type="InterPro" id="IPR017517">
    <property type="entry name" value="Maleyloyr_isom"/>
</dbReference>
<feature type="domain" description="Mycothiol-dependent maleylpyruvate isomerase metal-binding" evidence="2">
    <location>
        <begin position="49"/>
        <end position="171"/>
    </location>
</feature>
<evidence type="ECO:0000313" key="4">
    <source>
        <dbReference type="Proteomes" id="UP001501237"/>
    </source>
</evidence>
<organism evidence="3 4">
    <name type="scientific">Actinocorallia longicatena</name>
    <dbReference type="NCBI Taxonomy" id="111803"/>
    <lineage>
        <taxon>Bacteria</taxon>
        <taxon>Bacillati</taxon>
        <taxon>Actinomycetota</taxon>
        <taxon>Actinomycetes</taxon>
        <taxon>Streptosporangiales</taxon>
        <taxon>Thermomonosporaceae</taxon>
        <taxon>Actinocorallia</taxon>
    </lineage>
</organism>
<evidence type="ECO:0000256" key="1">
    <source>
        <dbReference type="SAM" id="MobiDB-lite"/>
    </source>
</evidence>
<dbReference type="InterPro" id="IPR034660">
    <property type="entry name" value="DinB/YfiT-like"/>
</dbReference>
<dbReference type="InterPro" id="IPR024344">
    <property type="entry name" value="MDMPI_metal-binding"/>
</dbReference>
<comment type="caution">
    <text evidence="3">The sequence shown here is derived from an EMBL/GenBank/DDBJ whole genome shotgun (WGS) entry which is preliminary data.</text>
</comment>
<name>A0ABP6QLH5_9ACTN</name>
<reference evidence="4" key="1">
    <citation type="journal article" date="2019" name="Int. J. Syst. Evol. Microbiol.">
        <title>The Global Catalogue of Microorganisms (GCM) 10K type strain sequencing project: providing services to taxonomists for standard genome sequencing and annotation.</title>
        <authorList>
            <consortium name="The Broad Institute Genomics Platform"/>
            <consortium name="The Broad Institute Genome Sequencing Center for Infectious Disease"/>
            <person name="Wu L."/>
            <person name="Ma J."/>
        </authorList>
    </citation>
    <scope>NUCLEOTIDE SEQUENCE [LARGE SCALE GENOMIC DNA]</scope>
    <source>
        <strain evidence="4">JCM 9377</strain>
    </source>
</reference>
<dbReference type="Gene3D" id="1.20.120.450">
    <property type="entry name" value="dinb family like domain"/>
    <property type="match status" value="1"/>
</dbReference>
<evidence type="ECO:0000313" key="3">
    <source>
        <dbReference type="EMBL" id="GAA3240048.1"/>
    </source>
</evidence>
<proteinExistence type="predicted"/>
<evidence type="ECO:0000259" key="2">
    <source>
        <dbReference type="Pfam" id="PF11716"/>
    </source>
</evidence>